<dbReference type="SUPFAM" id="SSF50249">
    <property type="entry name" value="Nucleic acid-binding proteins"/>
    <property type="match status" value="2"/>
</dbReference>
<evidence type="ECO:0000256" key="1">
    <source>
        <dbReference type="ARBA" id="ARBA00023125"/>
    </source>
</evidence>
<keyword evidence="5" id="KW-1185">Reference proteome</keyword>
<dbReference type="PANTHER" id="PTHR47165">
    <property type="entry name" value="OS03G0429900 PROTEIN"/>
    <property type="match status" value="1"/>
</dbReference>
<dbReference type="Proteomes" id="UP000077755">
    <property type="component" value="Chromosome 5"/>
</dbReference>
<dbReference type="EMBL" id="CP093347">
    <property type="protein sequence ID" value="WOH00118.1"/>
    <property type="molecule type" value="Genomic_DNA"/>
</dbReference>
<feature type="compositionally biased region" description="Low complexity" evidence="2">
    <location>
        <begin position="293"/>
        <end position="318"/>
    </location>
</feature>
<dbReference type="AlphaFoldDB" id="A0AAF0X2E5"/>
<keyword evidence="1" id="KW-0238">DNA-binding</keyword>
<gene>
    <name evidence="4" type="ORF">DCAR_0519475</name>
</gene>
<evidence type="ECO:0000313" key="4">
    <source>
        <dbReference type="EMBL" id="WOH00118.1"/>
    </source>
</evidence>
<proteinExistence type="predicted"/>
<dbReference type="InterPro" id="IPR012340">
    <property type="entry name" value="NA-bd_OB-fold"/>
</dbReference>
<evidence type="ECO:0000256" key="2">
    <source>
        <dbReference type="SAM" id="MobiDB-lite"/>
    </source>
</evidence>
<dbReference type="InterPro" id="IPR031657">
    <property type="entry name" value="REPA_OB_2"/>
</dbReference>
<dbReference type="PANTHER" id="PTHR47165:SF4">
    <property type="entry name" value="OS03G0429900 PROTEIN"/>
    <property type="match status" value="1"/>
</dbReference>
<dbReference type="Gene3D" id="2.40.50.140">
    <property type="entry name" value="Nucleic acid-binding proteins"/>
    <property type="match status" value="2"/>
</dbReference>
<accession>A0AAF0X2E5</accession>
<protein>
    <recommendedName>
        <fullName evidence="3">Replication protein A OB domain-containing protein</fullName>
    </recommendedName>
</protein>
<organism evidence="4 5">
    <name type="scientific">Daucus carota subsp. sativus</name>
    <name type="common">Carrot</name>
    <dbReference type="NCBI Taxonomy" id="79200"/>
    <lineage>
        <taxon>Eukaryota</taxon>
        <taxon>Viridiplantae</taxon>
        <taxon>Streptophyta</taxon>
        <taxon>Embryophyta</taxon>
        <taxon>Tracheophyta</taxon>
        <taxon>Spermatophyta</taxon>
        <taxon>Magnoliopsida</taxon>
        <taxon>eudicotyledons</taxon>
        <taxon>Gunneridae</taxon>
        <taxon>Pentapetalae</taxon>
        <taxon>asterids</taxon>
        <taxon>campanulids</taxon>
        <taxon>Apiales</taxon>
        <taxon>Apiaceae</taxon>
        <taxon>Apioideae</taxon>
        <taxon>Scandiceae</taxon>
        <taxon>Daucinae</taxon>
        <taxon>Daucus</taxon>
        <taxon>Daucus sect. Daucus</taxon>
    </lineage>
</organism>
<dbReference type="Pfam" id="PF16900">
    <property type="entry name" value="REPA_OB_2"/>
    <property type="match status" value="1"/>
</dbReference>
<evidence type="ECO:0000313" key="5">
    <source>
        <dbReference type="Proteomes" id="UP000077755"/>
    </source>
</evidence>
<evidence type="ECO:0000259" key="3">
    <source>
        <dbReference type="Pfam" id="PF16900"/>
    </source>
</evidence>
<dbReference type="GO" id="GO:0003677">
    <property type="term" value="F:DNA binding"/>
    <property type="evidence" value="ECO:0007669"/>
    <property type="project" value="UniProtKB-KW"/>
</dbReference>
<sequence length="328" mass="37575">MAENEVVIPLDYFDFYEHSQLKELSEQTTYLTDVVGIIKRHEDFRDLENKHGQKQKQSKLVITDGRSNVNITFWDSFGIKFETDMKQVVQKPVIIIISCCRVGKWDGEIDISNVPATRIYLNYKHHVVDQLRKRLANPDFVKQALAEKKKMEILLMKIEDIKKLGKEYIDVSGCWKEIKLENSIPVCEPCNRFVPYPEIRYRISVKAEDATGEVQVILGDREVRTLILKRARQLLEEHAGSGDMPQCLKTLAGKDYSVVLNIKEMNISKSFHVYWASNICNGFIRWGEKNRTDTTSTQNQPTTSTNTGQTTTSTYTGQGISDLDLAST</sequence>
<reference evidence="4" key="2">
    <citation type="submission" date="2022-03" db="EMBL/GenBank/DDBJ databases">
        <title>Draft title - Genomic analysis of global carrot germplasm unveils the trajectory of domestication and the origin of high carotenoid orange carrot.</title>
        <authorList>
            <person name="Iorizzo M."/>
            <person name="Ellison S."/>
            <person name="Senalik D."/>
            <person name="Macko-Podgorni A."/>
            <person name="Grzebelus D."/>
            <person name="Bostan H."/>
            <person name="Rolling W."/>
            <person name="Curaba J."/>
            <person name="Simon P."/>
        </authorList>
    </citation>
    <scope>NUCLEOTIDE SEQUENCE</scope>
    <source>
        <tissue evidence="4">Leaf</tissue>
    </source>
</reference>
<reference evidence="4" key="1">
    <citation type="journal article" date="2016" name="Nat. Genet.">
        <title>A high-quality carrot genome assembly provides new insights into carotenoid accumulation and asterid genome evolution.</title>
        <authorList>
            <person name="Iorizzo M."/>
            <person name="Ellison S."/>
            <person name="Senalik D."/>
            <person name="Zeng P."/>
            <person name="Satapoomin P."/>
            <person name="Huang J."/>
            <person name="Bowman M."/>
            <person name="Iovene M."/>
            <person name="Sanseverino W."/>
            <person name="Cavagnaro P."/>
            <person name="Yildiz M."/>
            <person name="Macko-Podgorni A."/>
            <person name="Moranska E."/>
            <person name="Grzebelus E."/>
            <person name="Grzebelus D."/>
            <person name="Ashrafi H."/>
            <person name="Zheng Z."/>
            <person name="Cheng S."/>
            <person name="Spooner D."/>
            <person name="Van Deynze A."/>
            <person name="Simon P."/>
        </authorList>
    </citation>
    <scope>NUCLEOTIDE SEQUENCE</scope>
    <source>
        <tissue evidence="4">Leaf</tissue>
    </source>
</reference>
<feature type="domain" description="Replication protein A OB" evidence="3">
    <location>
        <begin position="29"/>
        <end position="117"/>
    </location>
</feature>
<feature type="region of interest" description="Disordered" evidence="2">
    <location>
        <begin position="291"/>
        <end position="318"/>
    </location>
</feature>
<name>A0AAF0X2E5_DAUCS</name>